<gene>
    <name evidence="2" type="ORF">GCM10010529_18610</name>
</gene>
<feature type="compositionally biased region" description="Polar residues" evidence="1">
    <location>
        <begin position="1"/>
        <end position="15"/>
    </location>
</feature>
<sequence>MLISAANSGVSSATITRRAGGSGGAPSGAAEPASSGVGEAEVTLCPTVLTREIFPRV</sequence>
<dbReference type="EMBL" id="BAAAVT010000010">
    <property type="protein sequence ID" value="GAA3065961.1"/>
    <property type="molecule type" value="Genomic_DNA"/>
</dbReference>
<feature type="region of interest" description="Disordered" evidence="1">
    <location>
        <begin position="1"/>
        <end position="41"/>
    </location>
</feature>
<dbReference type="Proteomes" id="UP001500236">
    <property type="component" value="Unassembled WGS sequence"/>
</dbReference>
<keyword evidence="3" id="KW-1185">Reference proteome</keyword>
<comment type="caution">
    <text evidence="2">The sequence shown here is derived from an EMBL/GenBank/DDBJ whole genome shotgun (WGS) entry which is preliminary data.</text>
</comment>
<evidence type="ECO:0000313" key="2">
    <source>
        <dbReference type="EMBL" id="GAA3065961.1"/>
    </source>
</evidence>
<organism evidence="2 3">
    <name type="scientific">Nesterenkonia aethiopica</name>
    <dbReference type="NCBI Taxonomy" id="269144"/>
    <lineage>
        <taxon>Bacteria</taxon>
        <taxon>Bacillati</taxon>
        <taxon>Actinomycetota</taxon>
        <taxon>Actinomycetes</taxon>
        <taxon>Micrococcales</taxon>
        <taxon>Micrococcaceae</taxon>
        <taxon>Nesterenkonia</taxon>
    </lineage>
</organism>
<reference evidence="3" key="1">
    <citation type="journal article" date="2019" name="Int. J. Syst. Evol. Microbiol.">
        <title>The Global Catalogue of Microorganisms (GCM) 10K type strain sequencing project: providing services to taxonomists for standard genome sequencing and annotation.</title>
        <authorList>
            <consortium name="The Broad Institute Genomics Platform"/>
            <consortium name="The Broad Institute Genome Sequencing Center for Infectious Disease"/>
            <person name="Wu L."/>
            <person name="Ma J."/>
        </authorList>
    </citation>
    <scope>NUCLEOTIDE SEQUENCE [LARGE SCALE GENOMIC DNA]</scope>
    <source>
        <strain evidence="3">JCM 14309</strain>
    </source>
</reference>
<feature type="compositionally biased region" description="Low complexity" evidence="1">
    <location>
        <begin position="27"/>
        <end position="41"/>
    </location>
</feature>
<protein>
    <submittedName>
        <fullName evidence="2">Uncharacterized protein</fullName>
    </submittedName>
</protein>
<evidence type="ECO:0000313" key="3">
    <source>
        <dbReference type="Proteomes" id="UP001500236"/>
    </source>
</evidence>
<proteinExistence type="predicted"/>
<evidence type="ECO:0000256" key="1">
    <source>
        <dbReference type="SAM" id="MobiDB-lite"/>
    </source>
</evidence>
<name>A0ABP6M1S1_9MICC</name>
<accession>A0ABP6M1S1</accession>